<dbReference type="RefSeq" id="WP_377153111.1">
    <property type="nucleotide sequence ID" value="NZ_JBHSAF010000014.1"/>
</dbReference>
<feature type="transmembrane region" description="Helical" evidence="1">
    <location>
        <begin position="81"/>
        <end position="99"/>
    </location>
</feature>
<keyword evidence="3" id="KW-1185">Reference proteome</keyword>
<feature type="transmembrane region" description="Helical" evidence="1">
    <location>
        <begin position="170"/>
        <end position="189"/>
    </location>
</feature>
<evidence type="ECO:0000313" key="3">
    <source>
        <dbReference type="Proteomes" id="UP001595692"/>
    </source>
</evidence>
<feature type="transmembrane region" description="Helical" evidence="1">
    <location>
        <begin position="105"/>
        <end position="122"/>
    </location>
</feature>
<gene>
    <name evidence="2" type="ORF">ACFOSS_12805</name>
</gene>
<name>A0ABV8CR12_9GAMM</name>
<dbReference type="SUPFAM" id="SSF50249">
    <property type="entry name" value="Nucleic acid-binding proteins"/>
    <property type="match status" value="1"/>
</dbReference>
<reference evidence="3" key="1">
    <citation type="journal article" date="2019" name="Int. J. Syst. Evol. Microbiol.">
        <title>The Global Catalogue of Microorganisms (GCM) 10K type strain sequencing project: providing services to taxonomists for standard genome sequencing and annotation.</title>
        <authorList>
            <consortium name="The Broad Institute Genomics Platform"/>
            <consortium name="The Broad Institute Genome Sequencing Center for Infectious Disease"/>
            <person name="Wu L."/>
            <person name="Ma J."/>
        </authorList>
    </citation>
    <scope>NUCLEOTIDE SEQUENCE [LARGE SCALE GENOMIC DNA]</scope>
    <source>
        <strain evidence="3">CCUG 54939</strain>
    </source>
</reference>
<organism evidence="2 3">
    <name type="scientific">Pseudaeromonas sharmana</name>
    <dbReference type="NCBI Taxonomy" id="328412"/>
    <lineage>
        <taxon>Bacteria</taxon>
        <taxon>Pseudomonadati</taxon>
        <taxon>Pseudomonadota</taxon>
        <taxon>Gammaproteobacteria</taxon>
        <taxon>Aeromonadales</taxon>
        <taxon>Aeromonadaceae</taxon>
        <taxon>Pseudaeromonas</taxon>
    </lineage>
</organism>
<evidence type="ECO:0000256" key="1">
    <source>
        <dbReference type="SAM" id="Phobius"/>
    </source>
</evidence>
<dbReference type="EMBL" id="JBHSAF010000014">
    <property type="protein sequence ID" value="MFC3914342.1"/>
    <property type="molecule type" value="Genomic_DNA"/>
</dbReference>
<keyword evidence="1" id="KW-1133">Transmembrane helix</keyword>
<evidence type="ECO:0000313" key="2">
    <source>
        <dbReference type="EMBL" id="MFC3914342.1"/>
    </source>
</evidence>
<accession>A0ABV8CR12</accession>
<dbReference type="InterPro" id="IPR012340">
    <property type="entry name" value="NA-bd_OB-fold"/>
</dbReference>
<comment type="caution">
    <text evidence="2">The sequence shown here is derived from an EMBL/GenBank/DDBJ whole genome shotgun (WGS) entry which is preliminary data.</text>
</comment>
<dbReference type="Proteomes" id="UP001595692">
    <property type="component" value="Unassembled WGS sequence"/>
</dbReference>
<sequence length="191" mass="21730">MHFQGRITDWSQERGYGFIEPHGATQRVYLNVNAFASLSRLPQDGDIVVYQADIDQIHRPEAREAWLLDDWKQRREVRRPSVLPVTLGCISWFVLLLLGIQYDRLPALLPILYLLASLLALFAQPGKESTALSPHLTKLQKLLPALTLLGGWPGLMFARHRQALGERQRLAWLGWLVSINVVLTSLLAFSR</sequence>
<dbReference type="Gene3D" id="2.40.50.140">
    <property type="entry name" value="Nucleic acid-binding proteins"/>
    <property type="match status" value="1"/>
</dbReference>
<keyword evidence="1" id="KW-0812">Transmembrane</keyword>
<proteinExistence type="predicted"/>
<protein>
    <submittedName>
        <fullName evidence="2">Cold-shock protein</fullName>
    </submittedName>
</protein>
<keyword evidence="1" id="KW-0472">Membrane</keyword>